<keyword evidence="3" id="KW-1185">Reference proteome</keyword>
<dbReference type="InterPro" id="IPR041581">
    <property type="entry name" value="Glyoxalase_6"/>
</dbReference>
<dbReference type="PANTHER" id="PTHR33993:SF14">
    <property type="entry name" value="GB|AAF24581.1"/>
    <property type="match status" value="1"/>
</dbReference>
<dbReference type="EMBL" id="BAAAPM010000003">
    <property type="protein sequence ID" value="GAA1721661.1"/>
    <property type="molecule type" value="Genomic_DNA"/>
</dbReference>
<accession>A0ABN2JB27</accession>
<protein>
    <submittedName>
        <fullName evidence="2">VOC family protein</fullName>
    </submittedName>
</protein>
<sequence length="300" mass="31231">MTAPTTDPIAPRTYPHGVPCWVDLEVEDVDAALAFYNALFGWTFTAKLPPTAPGRYVVASHDGTDATAVAGIATPDPGYDGEVAWHTYLAVDDVEAAAARAVELGGFVSSGPEPVGPPGRAAGWMARIVDPQGAPSRLWQAGTRLGSQVVNGPGAWNFSNLLTPDPVAALAFYGPLLGWELDPDLGAGMARVPGYGDHLARTVDPGIHERQEFVPPGFADVVAGVLPGVSPARWSVVFAVADRDASAAAAERAGGRVLSTVETEWSRDATVHDLSGAELVLSQFAPPQEFLEAEAAAGKS</sequence>
<dbReference type="InterPro" id="IPR004360">
    <property type="entry name" value="Glyas_Fos-R_dOase_dom"/>
</dbReference>
<dbReference type="InterPro" id="IPR052164">
    <property type="entry name" value="Anthracycline_SecMetBiosynth"/>
</dbReference>
<dbReference type="Pfam" id="PF00903">
    <property type="entry name" value="Glyoxalase"/>
    <property type="match status" value="1"/>
</dbReference>
<name>A0ABN2JB27_9MICO</name>
<dbReference type="PANTHER" id="PTHR33993">
    <property type="entry name" value="GLYOXALASE-RELATED"/>
    <property type="match status" value="1"/>
</dbReference>
<dbReference type="SUPFAM" id="SSF54593">
    <property type="entry name" value="Glyoxalase/Bleomycin resistance protein/Dihydroxybiphenyl dioxygenase"/>
    <property type="match status" value="2"/>
</dbReference>
<evidence type="ECO:0000313" key="3">
    <source>
        <dbReference type="Proteomes" id="UP001501138"/>
    </source>
</evidence>
<evidence type="ECO:0000313" key="2">
    <source>
        <dbReference type="EMBL" id="GAA1721661.1"/>
    </source>
</evidence>
<dbReference type="RefSeq" id="WP_344247511.1">
    <property type="nucleotide sequence ID" value="NZ_BAAAPM010000003.1"/>
</dbReference>
<evidence type="ECO:0000259" key="1">
    <source>
        <dbReference type="PROSITE" id="PS51819"/>
    </source>
</evidence>
<proteinExistence type="predicted"/>
<gene>
    <name evidence="2" type="ORF">GCM10009809_16670</name>
</gene>
<dbReference type="Pfam" id="PF18029">
    <property type="entry name" value="Glyoxalase_6"/>
    <property type="match status" value="1"/>
</dbReference>
<dbReference type="Proteomes" id="UP001501138">
    <property type="component" value="Unassembled WGS sequence"/>
</dbReference>
<dbReference type="InterPro" id="IPR029068">
    <property type="entry name" value="Glyas_Bleomycin-R_OHBP_Dase"/>
</dbReference>
<reference evidence="2 3" key="1">
    <citation type="journal article" date="2019" name="Int. J. Syst. Evol. Microbiol.">
        <title>The Global Catalogue of Microorganisms (GCM) 10K type strain sequencing project: providing services to taxonomists for standard genome sequencing and annotation.</title>
        <authorList>
            <consortium name="The Broad Institute Genomics Platform"/>
            <consortium name="The Broad Institute Genome Sequencing Center for Infectious Disease"/>
            <person name="Wu L."/>
            <person name="Ma J."/>
        </authorList>
    </citation>
    <scope>NUCLEOTIDE SEQUENCE [LARGE SCALE GENOMIC DNA]</scope>
    <source>
        <strain evidence="2 3">JCM 15589</strain>
    </source>
</reference>
<dbReference type="InterPro" id="IPR037523">
    <property type="entry name" value="VOC_core"/>
</dbReference>
<dbReference type="Gene3D" id="3.10.180.10">
    <property type="entry name" value="2,3-Dihydroxybiphenyl 1,2-Dioxygenase, domain 1"/>
    <property type="match status" value="2"/>
</dbReference>
<comment type="caution">
    <text evidence="2">The sequence shown here is derived from an EMBL/GenBank/DDBJ whole genome shotgun (WGS) entry which is preliminary data.</text>
</comment>
<feature type="domain" description="VOC" evidence="1">
    <location>
        <begin position="18"/>
        <end position="141"/>
    </location>
</feature>
<dbReference type="PROSITE" id="PS51819">
    <property type="entry name" value="VOC"/>
    <property type="match status" value="1"/>
</dbReference>
<organism evidence="2 3">
    <name type="scientific">Isoptericola hypogeus</name>
    <dbReference type="NCBI Taxonomy" id="300179"/>
    <lineage>
        <taxon>Bacteria</taxon>
        <taxon>Bacillati</taxon>
        <taxon>Actinomycetota</taxon>
        <taxon>Actinomycetes</taxon>
        <taxon>Micrococcales</taxon>
        <taxon>Promicromonosporaceae</taxon>
        <taxon>Isoptericola</taxon>
    </lineage>
</organism>